<reference evidence="2 3" key="1">
    <citation type="submission" date="2015-07" db="EMBL/GenBank/DDBJ databases">
        <authorList>
            <person name="Kim K.M."/>
        </authorList>
    </citation>
    <scope>NUCLEOTIDE SEQUENCE [LARGE SCALE GENOMIC DNA]</scope>
    <source>
        <strain evidence="2 3">KCTC 12363</strain>
    </source>
</reference>
<keyword evidence="3" id="KW-1185">Reference proteome</keyword>
<dbReference type="AlphaFoldDB" id="A0A0H4P6X4"/>
<feature type="transmembrane region" description="Helical" evidence="1">
    <location>
        <begin position="50"/>
        <end position="83"/>
    </location>
</feature>
<protein>
    <submittedName>
        <fullName evidence="2">Uncharacterized protein</fullName>
    </submittedName>
</protein>
<name>A0A0H4P6X4_9BACT</name>
<sequence>MEKSIEAIWKEGFMKNEALVGPKVTNLYNQKSIHFIDKYKRMFKTNLNAIAIGSTMVLGASFLLGIPIMGIGLFLVSSLVFIVNKRLSKGLESIDENVNSYEYLRSFRSWLDDQISVNMKLARFYYPIIFLSAIMGFWFSSKNGQQLNETVMSELMVKYPDLNVVFGMPLIGLLVMILILAVLALLGGKIYYWDLNIIYGRVIRKLDELISDMEELRAE</sequence>
<proteinExistence type="predicted"/>
<feature type="transmembrane region" description="Helical" evidence="1">
    <location>
        <begin position="162"/>
        <end position="186"/>
    </location>
</feature>
<dbReference type="OrthoDB" id="1120468at2"/>
<gene>
    <name evidence="2" type="ORF">CA2015_0733</name>
</gene>
<dbReference type="STRING" id="320787.CA2015_0733"/>
<evidence type="ECO:0000256" key="1">
    <source>
        <dbReference type="SAM" id="Phobius"/>
    </source>
</evidence>
<evidence type="ECO:0000313" key="3">
    <source>
        <dbReference type="Proteomes" id="UP000036520"/>
    </source>
</evidence>
<keyword evidence="1" id="KW-1133">Transmembrane helix</keyword>
<dbReference type="KEGG" id="camu:CA2015_0733"/>
<dbReference type="Proteomes" id="UP000036520">
    <property type="component" value="Chromosome"/>
</dbReference>
<keyword evidence="1" id="KW-0472">Membrane</keyword>
<dbReference type="RefSeq" id="WP_048640660.1">
    <property type="nucleotide sequence ID" value="NZ_CP012040.1"/>
</dbReference>
<evidence type="ECO:0000313" key="2">
    <source>
        <dbReference type="EMBL" id="AKP50196.1"/>
    </source>
</evidence>
<keyword evidence="1" id="KW-0812">Transmembrane</keyword>
<feature type="transmembrane region" description="Helical" evidence="1">
    <location>
        <begin position="124"/>
        <end position="141"/>
    </location>
</feature>
<organism evidence="2 3">
    <name type="scientific">Cyclobacterium amurskyense</name>
    <dbReference type="NCBI Taxonomy" id="320787"/>
    <lineage>
        <taxon>Bacteria</taxon>
        <taxon>Pseudomonadati</taxon>
        <taxon>Bacteroidota</taxon>
        <taxon>Cytophagia</taxon>
        <taxon>Cytophagales</taxon>
        <taxon>Cyclobacteriaceae</taxon>
        <taxon>Cyclobacterium</taxon>
    </lineage>
</organism>
<dbReference type="EMBL" id="CP012040">
    <property type="protein sequence ID" value="AKP50196.1"/>
    <property type="molecule type" value="Genomic_DNA"/>
</dbReference>
<accession>A0A0H4P6X4</accession>